<dbReference type="EMBL" id="AP028219">
    <property type="protein sequence ID" value="BEI95014.1"/>
    <property type="molecule type" value="Genomic_DNA"/>
</dbReference>
<evidence type="ECO:0000313" key="10">
    <source>
        <dbReference type="Proteomes" id="UP001233271"/>
    </source>
</evidence>
<evidence type="ECO:0000256" key="5">
    <source>
        <dbReference type="ARBA" id="ARBA00022968"/>
    </source>
</evidence>
<comment type="similarity">
    <text evidence="2">Belongs to the MNN1/MNT family.</text>
</comment>
<dbReference type="GO" id="GO:0046354">
    <property type="term" value="P:mannan biosynthetic process"/>
    <property type="evidence" value="ECO:0007669"/>
    <property type="project" value="TreeGrafter"/>
</dbReference>
<dbReference type="RefSeq" id="XP_060460279.1">
    <property type="nucleotide sequence ID" value="XM_060604046.1"/>
</dbReference>
<evidence type="ECO:0000256" key="4">
    <source>
        <dbReference type="ARBA" id="ARBA00022692"/>
    </source>
</evidence>
<dbReference type="SUPFAM" id="SSF53448">
    <property type="entry name" value="Nucleotide-diphospho-sugar transferases"/>
    <property type="match status" value="1"/>
</dbReference>
<evidence type="ECO:0000256" key="8">
    <source>
        <dbReference type="ARBA" id="ARBA00023136"/>
    </source>
</evidence>
<protein>
    <recommendedName>
        <fullName evidence="11">Nucleotide-diphospho-sugar transferase</fullName>
    </recommendedName>
</protein>
<dbReference type="Proteomes" id="UP001233271">
    <property type="component" value="Chromosome 7b"/>
</dbReference>
<comment type="subcellular location">
    <subcellularLocation>
        <location evidence="1">Golgi apparatus membrane</location>
        <topology evidence="1">Single-pass type II membrane protein</topology>
    </subcellularLocation>
</comment>
<evidence type="ECO:0000256" key="1">
    <source>
        <dbReference type="ARBA" id="ARBA00004323"/>
    </source>
</evidence>
<proteinExistence type="inferred from homology"/>
<keyword evidence="8" id="KW-0472">Membrane</keyword>
<organism evidence="9 10">
    <name type="scientific">Cutaneotrichosporon cavernicola</name>
    <dbReference type="NCBI Taxonomy" id="279322"/>
    <lineage>
        <taxon>Eukaryota</taxon>
        <taxon>Fungi</taxon>
        <taxon>Dikarya</taxon>
        <taxon>Basidiomycota</taxon>
        <taxon>Agaricomycotina</taxon>
        <taxon>Tremellomycetes</taxon>
        <taxon>Trichosporonales</taxon>
        <taxon>Trichosporonaceae</taxon>
        <taxon>Cutaneotrichosporon</taxon>
    </lineage>
</organism>
<dbReference type="GO" id="GO:0000139">
    <property type="term" value="C:Golgi membrane"/>
    <property type="evidence" value="ECO:0007669"/>
    <property type="project" value="UniProtKB-SubCell"/>
</dbReference>
<dbReference type="GeneID" id="85498884"/>
<dbReference type="InterPro" id="IPR022751">
    <property type="entry name" value="Alpha_mannosyltransferase"/>
</dbReference>
<keyword evidence="7" id="KW-0333">Golgi apparatus</keyword>
<evidence type="ECO:0008006" key="11">
    <source>
        <dbReference type="Google" id="ProtNLM"/>
    </source>
</evidence>
<keyword evidence="4" id="KW-0812">Transmembrane</keyword>
<evidence type="ECO:0000256" key="7">
    <source>
        <dbReference type="ARBA" id="ARBA00023034"/>
    </source>
</evidence>
<dbReference type="KEGG" id="ccac:CcaHIS019_0705950"/>
<reference evidence="9" key="1">
    <citation type="journal article" date="2023" name="BMC Genomics">
        <title>Chromosome-level genome assemblies of Cutaneotrichosporon spp. (Trichosporonales, Basidiomycota) reveal imbalanced evolution between nucleotide sequences and chromosome synteny.</title>
        <authorList>
            <person name="Kobayashi Y."/>
            <person name="Kayamori A."/>
            <person name="Aoki K."/>
            <person name="Shiwa Y."/>
            <person name="Matsutani M."/>
            <person name="Fujita N."/>
            <person name="Sugita T."/>
            <person name="Iwasaki W."/>
            <person name="Tanaka N."/>
            <person name="Takashima M."/>
        </authorList>
    </citation>
    <scope>NUCLEOTIDE SEQUENCE</scope>
    <source>
        <strain evidence="9">HIS019</strain>
    </source>
</reference>
<keyword evidence="6" id="KW-1133">Transmembrane helix</keyword>
<dbReference type="PANTHER" id="PTHR31646:SF1">
    <property type="entry name" value="ALPHA-1,2-MANNOSYLTRANSFERASE MNN2"/>
    <property type="match status" value="1"/>
</dbReference>
<sequence>MTRRVGRPMLFVALGLACILYLWKTEHFTFTATRTIVSGDDYSPPDYSSPNYSSPNYSPFYGGGSTRPIDISSDPLPNATLSERLDAWERAPAPASAEYARWNAEQCDTNIHNQQNWYLLNTYGGEWATHDMSTVIRIRTELINYMRTVDGGYEMNSATNLHGHGIVMLAGDGASLMRVYWSVSMIRSYRCNLPIYVYHFEDEKPALDNPLRLKLEALNVILVTVEGSQKAKTGKNYHLKAHAIIRAPFQHVLYLDSDSIPVRDPKYMFTAPNYLRLGVYFTPDYFKTSATNPLWAVAGIKCRNEWEVESGQFFIDKARHMDVLLLSRYMLSRHEQYFKYSDGDKDIFRWALLMLHRRGLGDIDCDMLADADEAGHARAPAKEMIMRRAVREQGVNSFWHGGNGSPFCLGLDYSDIRPQSRKAQDAADRRAGDTVGSETKGVWPDWSNPFEIVSWADDPHLNNFENTLYTRFQFDVRYEP</sequence>
<gene>
    <name evidence="9" type="ORF">CcaverHIS019_0705950</name>
</gene>
<dbReference type="PROSITE" id="PS51257">
    <property type="entry name" value="PROKAR_LIPOPROTEIN"/>
    <property type="match status" value="1"/>
</dbReference>
<dbReference type="PANTHER" id="PTHR31646">
    <property type="entry name" value="ALPHA-1,2-MANNOSYLTRANSFERASE MNN2"/>
    <property type="match status" value="1"/>
</dbReference>
<dbReference type="InterPro" id="IPR029044">
    <property type="entry name" value="Nucleotide-diphossugar_trans"/>
</dbReference>
<dbReference type="AlphaFoldDB" id="A0AA48LAH6"/>
<dbReference type="GO" id="GO:0000026">
    <property type="term" value="F:alpha-1,2-mannosyltransferase activity"/>
    <property type="evidence" value="ECO:0007669"/>
    <property type="project" value="TreeGrafter"/>
</dbReference>
<keyword evidence="3" id="KW-0808">Transferase</keyword>
<dbReference type="Pfam" id="PF11051">
    <property type="entry name" value="Mannosyl_trans3"/>
    <property type="match status" value="2"/>
</dbReference>
<keyword evidence="5" id="KW-0735">Signal-anchor</keyword>
<evidence type="ECO:0000256" key="6">
    <source>
        <dbReference type="ARBA" id="ARBA00022989"/>
    </source>
</evidence>
<evidence type="ECO:0000256" key="2">
    <source>
        <dbReference type="ARBA" id="ARBA00009105"/>
    </source>
</evidence>
<evidence type="ECO:0000313" key="9">
    <source>
        <dbReference type="EMBL" id="BEI95014.1"/>
    </source>
</evidence>
<accession>A0AA48LAH6</accession>
<evidence type="ECO:0000256" key="3">
    <source>
        <dbReference type="ARBA" id="ARBA00022679"/>
    </source>
</evidence>
<keyword evidence="10" id="KW-1185">Reference proteome</keyword>
<name>A0AA48LAH6_9TREE</name>